<dbReference type="InterPro" id="IPR036388">
    <property type="entry name" value="WH-like_DNA-bd_sf"/>
</dbReference>
<evidence type="ECO:0000313" key="5">
    <source>
        <dbReference type="Proteomes" id="UP000266426"/>
    </source>
</evidence>
<dbReference type="EMBL" id="QZJZ01000016">
    <property type="protein sequence ID" value="RJP61124.1"/>
    <property type="molecule type" value="Genomic_DNA"/>
</dbReference>
<comment type="caution">
    <text evidence="4">The sequence shown here is derived from an EMBL/GenBank/DDBJ whole genome shotgun (WGS) entry which is preliminary data.</text>
</comment>
<protein>
    <submittedName>
        <fullName evidence="4">DNA-protecting protein DprA</fullName>
    </submittedName>
</protein>
<dbReference type="Proteomes" id="UP000266426">
    <property type="component" value="Unassembled WGS sequence"/>
</dbReference>
<reference evidence="4 5" key="1">
    <citation type="journal article" date="2017" name="ISME J.">
        <title>Energy and carbon metabolisms in a deep terrestrial subsurface fluid microbial community.</title>
        <authorList>
            <person name="Momper L."/>
            <person name="Jungbluth S.P."/>
            <person name="Lee M.D."/>
            <person name="Amend J.P."/>
        </authorList>
    </citation>
    <scope>NUCLEOTIDE SEQUENCE [LARGE SCALE GENOMIC DNA]</scope>
    <source>
        <strain evidence="4">SURF_26</strain>
    </source>
</reference>
<sequence>MNEREALLFLNLLSIGYRAMCALKDRFGSLSEAMQAPDKDVLAVPKVRQATLQAICDKRKDSILHHELDLIERSSCEVITIADEKYPVSLKQISLPPLVLYVMGSIEAQDMNSIAIVGTRRPTSYGKQAAQDIASALAGQGVTVVSGLARGLDSIAHRAALDVGGRTLAVLGSGLLRLYPHENRALADAVAQNGAVISEFPLETKPFRSNFPIRNRVISGLTMGTVVVEAAAKSGTLITAGFALEQGRAVFSVPGSIYNATSEGANNLIKQGACLYQSVDDIFRELPALHRNGDVLELPLEMPAPVDISSDEKKVLNLIGTDPVYIDDIIEKTEFSAPEIAVLLLTLEIKSIIKQLPGNYYLSN</sequence>
<evidence type="ECO:0000256" key="1">
    <source>
        <dbReference type="ARBA" id="ARBA00006525"/>
    </source>
</evidence>
<dbReference type="InterPro" id="IPR057666">
    <property type="entry name" value="DrpA_SLOG"/>
</dbReference>
<feature type="domain" description="Smf/DprA SLOG" evidence="2">
    <location>
        <begin position="78"/>
        <end position="286"/>
    </location>
</feature>
<evidence type="ECO:0000259" key="3">
    <source>
        <dbReference type="Pfam" id="PF17782"/>
    </source>
</evidence>
<proteinExistence type="inferred from homology"/>
<comment type="similarity">
    <text evidence="1">Belongs to the DprA/Smf family.</text>
</comment>
<dbReference type="Gene3D" id="3.40.50.450">
    <property type="match status" value="1"/>
</dbReference>
<dbReference type="AlphaFoldDB" id="A0A3A4RED2"/>
<evidence type="ECO:0000259" key="2">
    <source>
        <dbReference type="Pfam" id="PF02481"/>
    </source>
</evidence>
<dbReference type="GO" id="GO:0009294">
    <property type="term" value="P:DNA-mediated transformation"/>
    <property type="evidence" value="ECO:0007669"/>
    <property type="project" value="InterPro"/>
</dbReference>
<dbReference type="InterPro" id="IPR003488">
    <property type="entry name" value="DprA"/>
</dbReference>
<gene>
    <name evidence="4" type="primary">dprA</name>
    <name evidence="4" type="ORF">C4541_02745</name>
</gene>
<accession>A0A3A4RED2</accession>
<dbReference type="PANTHER" id="PTHR43022">
    <property type="entry name" value="PROTEIN SMF"/>
    <property type="match status" value="1"/>
</dbReference>
<dbReference type="SUPFAM" id="SSF102405">
    <property type="entry name" value="MCP/YpsA-like"/>
    <property type="match status" value="1"/>
</dbReference>
<evidence type="ECO:0000313" key="4">
    <source>
        <dbReference type="EMBL" id="RJP61124.1"/>
    </source>
</evidence>
<dbReference type="NCBIfam" id="TIGR00732">
    <property type="entry name" value="dprA"/>
    <property type="match status" value="1"/>
</dbReference>
<feature type="domain" description="DprA winged helix" evidence="3">
    <location>
        <begin position="303"/>
        <end position="359"/>
    </location>
</feature>
<dbReference type="Gene3D" id="1.10.10.10">
    <property type="entry name" value="Winged helix-like DNA-binding domain superfamily/Winged helix DNA-binding domain"/>
    <property type="match status" value="1"/>
</dbReference>
<dbReference type="Pfam" id="PF17782">
    <property type="entry name" value="WHD_DprA"/>
    <property type="match status" value="1"/>
</dbReference>
<organism evidence="4 5">
    <name type="scientific">Candidatus Auribacter fodinae</name>
    <dbReference type="NCBI Taxonomy" id="2093366"/>
    <lineage>
        <taxon>Bacteria</taxon>
        <taxon>Pseudomonadati</taxon>
        <taxon>Candidatus Auribacterota</taxon>
        <taxon>Candidatus Auribacteria</taxon>
        <taxon>Candidatus Auribacterales</taxon>
        <taxon>Candidatus Auribacteraceae</taxon>
        <taxon>Candidatus Auribacter</taxon>
    </lineage>
</organism>
<dbReference type="Pfam" id="PF02481">
    <property type="entry name" value="DNA_processg_A"/>
    <property type="match status" value="1"/>
</dbReference>
<dbReference type="PANTHER" id="PTHR43022:SF1">
    <property type="entry name" value="PROTEIN SMF"/>
    <property type="match status" value="1"/>
</dbReference>
<dbReference type="InterPro" id="IPR041614">
    <property type="entry name" value="DprA_WH"/>
</dbReference>
<name>A0A3A4RED2_9BACT</name>